<organism evidence="2 3">
    <name type="scientific">Riemerella anatipestifer</name>
    <name type="common">Moraxella anatipestifer</name>
    <dbReference type="NCBI Taxonomy" id="34085"/>
    <lineage>
        <taxon>Bacteria</taxon>
        <taxon>Pseudomonadati</taxon>
        <taxon>Bacteroidota</taxon>
        <taxon>Flavobacteriia</taxon>
        <taxon>Flavobacteriales</taxon>
        <taxon>Weeksellaceae</taxon>
        <taxon>Riemerella</taxon>
    </lineage>
</organism>
<dbReference type="RefSeq" id="WP_154469361.1">
    <property type="nucleotide sequence ID" value="NZ_CP121210.1"/>
</dbReference>
<dbReference type="SUPFAM" id="SSF56988">
    <property type="entry name" value="Anthrax protective antigen"/>
    <property type="match status" value="1"/>
</dbReference>
<protein>
    <submittedName>
        <fullName evidence="2">Metallophosphoesterase</fullName>
    </submittedName>
</protein>
<dbReference type="PANTHER" id="PTHR32440">
    <property type="entry name" value="PHOSPHATASE DCR2-RELATED-RELATED"/>
    <property type="match status" value="1"/>
</dbReference>
<dbReference type="InterPro" id="IPR004843">
    <property type="entry name" value="Calcineurin-like_PHP"/>
</dbReference>
<sequence>MTTHSVCLLLLLFWSFILGQTQKLKFNPNGEFKILQLTDIHSEPNSINDNKNFLLFQNLINKTQPDLVILTGDIVTASPSQKGWENFCTFFSKQKLPWTIVLGNHDHEAEWTKDQIASHLKKCPYFQGYNLPVSGVLNHSLNIYSNKDSSISKAKLLLADSHDYVDNSAFGKYDWVKLDQIQWLQKEAQHSEEYHLPTLLFLHIPLPEYEAGKSLGKESIASPQVNSGLFSHLLPYKTFLGTFCGHDHDNNFEILHQGKSLVYGNVSGVEAYGSLPRGGRLITLKENELSFRTKILSGIPLQFSTTYHHPSGLKEVTDKDTLIKSISKSAHIEFKKGISYRYAEGKITSAQEIKKLKTSSIGIASTIEIPHNVSNTHFGLEFNGYLLIPETNRYRLNLRSDDGSILYLHSKEQINNDGGHSAKTLSKELVLEKGYHPINLLYFQGTMGKELSLSIETIRGELNPELFHD</sequence>
<dbReference type="Pfam" id="PF07691">
    <property type="entry name" value="PA14"/>
    <property type="match status" value="1"/>
</dbReference>
<dbReference type="Gene3D" id="3.60.21.10">
    <property type="match status" value="1"/>
</dbReference>
<dbReference type="Gene3D" id="2.60.120.1560">
    <property type="match status" value="1"/>
</dbReference>
<proteinExistence type="predicted"/>
<dbReference type="GO" id="GO:0005737">
    <property type="term" value="C:cytoplasm"/>
    <property type="evidence" value="ECO:0007669"/>
    <property type="project" value="TreeGrafter"/>
</dbReference>
<dbReference type="PANTHER" id="PTHR32440:SF11">
    <property type="entry name" value="METALLOPHOSPHOESTERASE DOMAIN-CONTAINING PROTEIN"/>
    <property type="match status" value="1"/>
</dbReference>
<gene>
    <name evidence="2" type="ORF">PG303_07565</name>
</gene>
<dbReference type="GO" id="GO:0016788">
    <property type="term" value="F:hydrolase activity, acting on ester bonds"/>
    <property type="evidence" value="ECO:0007669"/>
    <property type="project" value="TreeGrafter"/>
</dbReference>
<feature type="domain" description="PA14" evidence="1">
    <location>
        <begin position="333"/>
        <end position="469"/>
    </location>
</feature>
<dbReference type="InterPro" id="IPR011658">
    <property type="entry name" value="PA14_dom"/>
</dbReference>
<evidence type="ECO:0000259" key="1">
    <source>
        <dbReference type="PROSITE" id="PS51820"/>
    </source>
</evidence>
<dbReference type="PROSITE" id="PS51820">
    <property type="entry name" value="PA14"/>
    <property type="match status" value="1"/>
</dbReference>
<name>A0AAP6HFC6_RIEAN</name>
<dbReference type="SUPFAM" id="SSF56300">
    <property type="entry name" value="Metallo-dependent phosphatases"/>
    <property type="match status" value="1"/>
</dbReference>
<dbReference type="Proteomes" id="UP001284033">
    <property type="component" value="Unassembled WGS sequence"/>
</dbReference>
<dbReference type="Pfam" id="PF00149">
    <property type="entry name" value="Metallophos"/>
    <property type="match status" value="1"/>
</dbReference>
<dbReference type="AlphaFoldDB" id="A0AAP6HFC6"/>
<comment type="caution">
    <text evidence="2">The sequence shown here is derived from an EMBL/GenBank/DDBJ whole genome shotgun (WGS) entry which is preliminary data.</text>
</comment>
<dbReference type="InterPro" id="IPR029052">
    <property type="entry name" value="Metallo-depent_PP-like"/>
</dbReference>
<reference evidence="2" key="1">
    <citation type="submission" date="2023-01" db="EMBL/GenBank/DDBJ databases">
        <title>Genome-based studies on antimicrobial resistance profiles of Riemerella anatipestifer in China, 1994 to 2021.</title>
        <authorList>
            <person name="Yang Z."/>
            <person name="Zhu D."/>
        </authorList>
    </citation>
    <scope>NUCLEOTIDE SEQUENCE</scope>
    <source>
        <strain evidence="2">RCAD1218</strain>
    </source>
</reference>
<dbReference type="SMART" id="SM00758">
    <property type="entry name" value="PA14"/>
    <property type="match status" value="1"/>
</dbReference>
<evidence type="ECO:0000313" key="2">
    <source>
        <dbReference type="EMBL" id="MDY3513067.1"/>
    </source>
</evidence>
<accession>A0AAP6HFC6</accession>
<dbReference type="EMBL" id="JAQZHK010000005">
    <property type="protein sequence ID" value="MDY3513067.1"/>
    <property type="molecule type" value="Genomic_DNA"/>
</dbReference>
<dbReference type="InterPro" id="IPR037524">
    <property type="entry name" value="PA14/GLEYA"/>
</dbReference>
<evidence type="ECO:0000313" key="3">
    <source>
        <dbReference type="Proteomes" id="UP001284033"/>
    </source>
</evidence>